<gene>
    <name evidence="2" type="ORF">S3_860_0023</name>
</gene>
<name>F4MNK3_9FLAO</name>
<dbReference type="EMBL" id="FQ032834">
    <property type="protein sequence ID" value="CBL88238.1"/>
    <property type="molecule type" value="Genomic_DNA"/>
</dbReference>
<reference evidence="2" key="2">
    <citation type="journal article" date="2012" name="Environ. Microbiol.">
        <title>Genomic content of uncultured Bacteroidetes from contrasting oceanic provinces in the North Atlantic Ocean.</title>
        <authorList>
            <person name="Gomez-Pereira P.R."/>
            <person name="Schuler M."/>
            <person name="Fuchs B.M."/>
            <person name="Bennke C."/>
            <person name="Teeling H."/>
            <person name="Waldmann J."/>
            <person name="Richter M."/>
            <person name="Barbe V."/>
            <person name="Bataille E."/>
            <person name="Glockner F.O."/>
            <person name="Amann R."/>
        </authorList>
    </citation>
    <scope>NUCLEOTIDE SEQUENCE</scope>
</reference>
<evidence type="ECO:0000313" key="2">
    <source>
        <dbReference type="EMBL" id="CBL88238.1"/>
    </source>
</evidence>
<dbReference type="Gene3D" id="3.20.20.80">
    <property type="entry name" value="Glycosidases"/>
    <property type="match status" value="1"/>
</dbReference>
<protein>
    <recommendedName>
        <fullName evidence="3">Xylosidase</fullName>
    </recommendedName>
</protein>
<accession>F4MNK3</accession>
<feature type="chain" id="PRO_5003311332" description="Xylosidase" evidence="1">
    <location>
        <begin position="26"/>
        <end position="437"/>
    </location>
</feature>
<reference evidence="2" key="1">
    <citation type="submission" date="2010-05" db="EMBL/GenBank/DDBJ databases">
        <authorList>
            <person name="Genoscope - CEA"/>
        </authorList>
    </citation>
    <scope>NUCLEOTIDE SEQUENCE</scope>
</reference>
<dbReference type="AlphaFoldDB" id="F4MNK3"/>
<evidence type="ECO:0008006" key="3">
    <source>
        <dbReference type="Google" id="ProtNLM"/>
    </source>
</evidence>
<organism evidence="2">
    <name type="scientific">uncultured Polaribacter sp</name>
    <dbReference type="NCBI Taxonomy" id="174711"/>
    <lineage>
        <taxon>Bacteria</taxon>
        <taxon>Pseudomonadati</taxon>
        <taxon>Bacteroidota</taxon>
        <taxon>Flavobacteriia</taxon>
        <taxon>Flavobacteriales</taxon>
        <taxon>Flavobacteriaceae</taxon>
        <taxon>environmental samples</taxon>
    </lineage>
</organism>
<proteinExistence type="predicted"/>
<feature type="signal peptide" evidence="1">
    <location>
        <begin position="1"/>
        <end position="25"/>
    </location>
</feature>
<keyword evidence="1" id="KW-0732">Signal</keyword>
<evidence type="ECO:0000256" key="1">
    <source>
        <dbReference type="SAM" id="SignalP"/>
    </source>
</evidence>
<sequence length="437" mass="49935">MKALSISFLMVVFTTTVLLSQSKHAKTSNYLSYKGLVMAGYQGWFRATNDGSKKGWGHYGRNNKFDFENNTIDFWPDVSEYKKTYKTIFKYEDGTNAEVFSSVDKSTTDLHFKWMKEYGVDGVFMQRFFGVTRNHTKTNKPQDIILKNALSAAKVNNRAIAVMYDLSGLKGTGEDCSSIMEDWKMLVDELKVTNQGENQNYLYHNGKPLVAIWGVGFPDRPYDTRKIGINRLIDFLKNDPIYGGCSIMLGVPTYFRDLDKDCLPDPYLHTIIESADIVLPWMVQRFTPLVHKVGDHLRDHIIADLKWTKERNIDYVPVITPGFSWRNLSLSKPNLSRYSAYGAIPRLGGRFYWDQMSNAILAGSEMIYVAMFDEIDEGTAIMKVSDTPPNSDKAHFVNNDGVPSDHYLWLTGLGAKMLRGEMPLRLELPKRKVNKRK</sequence>
<dbReference type="CDD" id="cd11576">
    <property type="entry name" value="GH99_GH71_like_2"/>
    <property type="match status" value="1"/>
</dbReference>